<evidence type="ECO:0000256" key="5">
    <source>
        <dbReference type="ARBA" id="ARBA00038781"/>
    </source>
</evidence>
<evidence type="ECO:0000256" key="3">
    <source>
        <dbReference type="ARBA" id="ARBA00022840"/>
    </source>
</evidence>
<dbReference type="SMART" id="SM00382">
    <property type="entry name" value="AAA"/>
    <property type="match status" value="1"/>
</dbReference>
<keyword evidence="11" id="KW-1185">Reference proteome</keyword>
<dbReference type="InterPro" id="IPR027417">
    <property type="entry name" value="P-loop_NTPase"/>
</dbReference>
<dbReference type="AlphaFoldDB" id="I3XQH6"/>
<name>I3XQH6_DESAM</name>
<dbReference type="InterPro" id="IPR050093">
    <property type="entry name" value="ABC_SmlMolc_Importer"/>
</dbReference>
<dbReference type="SUPFAM" id="SSF52540">
    <property type="entry name" value="P-loop containing nucleoside triphosphate hydrolases"/>
    <property type="match status" value="1"/>
</dbReference>
<accession>I3XQH6</accession>
<organism evidence="10 11">
    <name type="scientific">Desulfurococcus amylolyticus DSM 16532</name>
    <dbReference type="NCBI Taxonomy" id="768672"/>
    <lineage>
        <taxon>Archaea</taxon>
        <taxon>Thermoproteota</taxon>
        <taxon>Thermoprotei</taxon>
        <taxon>Desulfurococcales</taxon>
        <taxon>Desulfurococcaceae</taxon>
        <taxon>Desulfurococcus</taxon>
    </lineage>
</organism>
<dbReference type="eggNOG" id="arCOG00175">
    <property type="taxonomic scope" value="Archaea"/>
</dbReference>
<dbReference type="InterPro" id="IPR003439">
    <property type="entry name" value="ABC_transporter-like_ATP-bd"/>
</dbReference>
<dbReference type="Gene3D" id="3.40.50.300">
    <property type="entry name" value="P-loop containing nucleotide triphosphate hydrolases"/>
    <property type="match status" value="1"/>
</dbReference>
<dbReference type="EC" id="7.3.2.6" evidence="6"/>
<dbReference type="Proteomes" id="UP000006175">
    <property type="component" value="Chromosome"/>
</dbReference>
<dbReference type="PANTHER" id="PTHR42781:SF8">
    <property type="entry name" value="BICARBONATE TRANSPORT ATP-BINDING PROTEIN CMPC"/>
    <property type="match status" value="1"/>
</dbReference>
<dbReference type="GO" id="GO:1901238">
    <property type="term" value="F:ABC-type tungstate transporter activity"/>
    <property type="evidence" value="ECO:0007669"/>
    <property type="project" value="UniProtKB-EC"/>
</dbReference>
<protein>
    <recommendedName>
        <fullName evidence="7">Molybdate/tungstate import ATP-binding protein WtpC</fullName>
        <ecNumber evidence="6">7.3.2.6</ecNumber>
    </recommendedName>
</protein>
<keyword evidence="2" id="KW-0547">Nucleotide-binding</keyword>
<comment type="subunit">
    <text evidence="5">The complex is composed of two ATP-binding proteins (WtpC), two transmembrane proteins (WtpB) and a solute-binding protein (WtpA).</text>
</comment>
<evidence type="ECO:0000256" key="1">
    <source>
        <dbReference type="ARBA" id="ARBA00022448"/>
    </source>
</evidence>
<dbReference type="Pfam" id="PF00005">
    <property type="entry name" value="ABC_tran"/>
    <property type="match status" value="1"/>
</dbReference>
<comment type="similarity">
    <text evidence="4">Belongs to the ABC transporter superfamily. Sulfate/tungstate importer (TC 3.A.1.6) family.</text>
</comment>
<evidence type="ECO:0000256" key="7">
    <source>
        <dbReference type="ARBA" id="ARBA00041133"/>
    </source>
</evidence>
<dbReference type="KEGG" id="dfd:Desfe_0289"/>
<reference evidence="10 11" key="1">
    <citation type="journal article" date="2012" name="J. Bacteriol.">
        <title>Complete Genome Sequence of Desulfurococcus fermentans, a Hyperthermophilic Cellulolytic Crenarchaeon Isolated from a Freshwater Hot Spring in Kamchatka, Russia.</title>
        <authorList>
            <person name="Susanti D."/>
            <person name="Johnson E.F."/>
            <person name="Rodriguez J.R."/>
            <person name="Anderson I."/>
            <person name="Perevalova A.A."/>
            <person name="Kyrpides N."/>
            <person name="Lucas S."/>
            <person name="Han J."/>
            <person name="Lapidus A."/>
            <person name="Cheng J.F."/>
            <person name="Goodwin L."/>
            <person name="Pitluck S."/>
            <person name="Mavrommatis K."/>
            <person name="Peters L."/>
            <person name="Land M.L."/>
            <person name="Hauser L."/>
            <person name="Gopalan V."/>
            <person name="Chan P.P."/>
            <person name="Lowe T.M."/>
            <person name="Atomi H."/>
            <person name="Bonch-Osmolovskaya E.A."/>
            <person name="Woyke T."/>
            <person name="Mukhopadhyay B."/>
        </authorList>
    </citation>
    <scope>NUCLEOTIDE SEQUENCE [LARGE SCALE GENOMIC DNA]</scope>
    <source>
        <strain evidence="10 11">DSM 16532</strain>
    </source>
</reference>
<dbReference type="HOGENOM" id="CLU_000604_1_1_2"/>
<keyword evidence="1" id="KW-0813">Transport</keyword>
<dbReference type="GeneID" id="13061977"/>
<dbReference type="RefSeq" id="WP_014767102.1">
    <property type="nucleotide sequence ID" value="NC_018001.1"/>
</dbReference>
<evidence type="ECO:0000256" key="2">
    <source>
        <dbReference type="ARBA" id="ARBA00022741"/>
    </source>
</evidence>
<gene>
    <name evidence="10" type="ORF">Desfe_0289</name>
</gene>
<feature type="domain" description="ABC transporter" evidence="9">
    <location>
        <begin position="2"/>
        <end position="243"/>
    </location>
</feature>
<dbReference type="PANTHER" id="PTHR42781">
    <property type="entry name" value="SPERMIDINE/PUTRESCINE IMPORT ATP-BINDING PROTEIN POTA"/>
    <property type="match status" value="1"/>
</dbReference>
<evidence type="ECO:0000256" key="4">
    <source>
        <dbReference type="ARBA" id="ARBA00038307"/>
    </source>
</evidence>
<dbReference type="GO" id="GO:0005524">
    <property type="term" value="F:ATP binding"/>
    <property type="evidence" value="ECO:0007669"/>
    <property type="project" value="UniProtKB-KW"/>
</dbReference>
<evidence type="ECO:0000256" key="8">
    <source>
        <dbReference type="ARBA" id="ARBA00047936"/>
    </source>
</evidence>
<dbReference type="PROSITE" id="PS50893">
    <property type="entry name" value="ABC_TRANSPORTER_2"/>
    <property type="match status" value="1"/>
</dbReference>
<dbReference type="OrthoDB" id="31298at2157"/>
<evidence type="ECO:0000259" key="9">
    <source>
        <dbReference type="PROSITE" id="PS50893"/>
    </source>
</evidence>
<dbReference type="EMBL" id="CP003321">
    <property type="protein sequence ID" value="AFL66200.1"/>
    <property type="molecule type" value="Genomic_DNA"/>
</dbReference>
<dbReference type="InterPro" id="IPR003593">
    <property type="entry name" value="AAA+_ATPase"/>
</dbReference>
<keyword evidence="3" id="KW-0067">ATP-binding</keyword>
<dbReference type="GO" id="GO:0016887">
    <property type="term" value="F:ATP hydrolysis activity"/>
    <property type="evidence" value="ECO:0007669"/>
    <property type="project" value="InterPro"/>
</dbReference>
<evidence type="ECO:0000313" key="11">
    <source>
        <dbReference type="Proteomes" id="UP000006175"/>
    </source>
</evidence>
<evidence type="ECO:0000256" key="6">
    <source>
        <dbReference type="ARBA" id="ARBA00039025"/>
    </source>
</evidence>
<comment type="catalytic activity">
    <reaction evidence="8">
        <text>tungstate(in) + ATP + H2O = tungstate(out) + ADP + phosphate + H(+)</text>
        <dbReference type="Rhea" id="RHEA:35027"/>
        <dbReference type="ChEBI" id="CHEBI:15377"/>
        <dbReference type="ChEBI" id="CHEBI:15378"/>
        <dbReference type="ChEBI" id="CHEBI:30616"/>
        <dbReference type="ChEBI" id="CHEBI:43474"/>
        <dbReference type="ChEBI" id="CHEBI:46502"/>
        <dbReference type="ChEBI" id="CHEBI:456216"/>
        <dbReference type="EC" id="7.3.2.6"/>
    </reaction>
</comment>
<evidence type="ECO:0000313" key="10">
    <source>
        <dbReference type="EMBL" id="AFL66200.1"/>
    </source>
</evidence>
<proteinExistence type="inferred from homology"/>
<sequence length="369" mass="41843">MLEVSGLNKSFNGRQVNKDIGFKLEKGEIAVIIGPNASGKTTLLKSISGLIEPDSGVVIIDGETVYEKKPYMKKPRVNKPPYERNIGYVPSEPSLFPNLTLRGNIELPLRKRGWSRNDIERRVDELLEIFGLREYRDMYPGQLSNGLRQKASIARALSYNPSLLLLDEPLSPIDPVTRERLRNELFNLFNKLKVTVLLTTHLIEDILFFKERVIALVDGRIVYDGELSEYKILSSPYMLRALGFLVIPARIKKCNDGEALVAIDKVEKKIEYNTYASSCIDGRNSLIVVNPGYITLTPGKGDHYTLEASLLEEIDNLTSVKLIIDIWGRITTLTIPKNEWSKLNDFRGGKRILLYMSREHTYLIDQEGS</sequence>